<reference evidence="2 3" key="1">
    <citation type="journal article" date="2016" name="Nat. Commun.">
        <title>Thousands of microbial genomes shed light on interconnected biogeochemical processes in an aquifer system.</title>
        <authorList>
            <person name="Anantharaman K."/>
            <person name="Brown C.T."/>
            <person name="Hug L.A."/>
            <person name="Sharon I."/>
            <person name="Castelle C.J."/>
            <person name="Probst A.J."/>
            <person name="Thomas B.C."/>
            <person name="Singh A."/>
            <person name="Wilkins M.J."/>
            <person name="Karaoz U."/>
            <person name="Brodie E.L."/>
            <person name="Williams K.H."/>
            <person name="Hubbard S.S."/>
            <person name="Banfield J.F."/>
        </authorList>
    </citation>
    <scope>NUCLEOTIDE SEQUENCE [LARGE SCALE GENOMIC DNA]</scope>
</reference>
<dbReference type="Gene3D" id="1.10.3210.10">
    <property type="entry name" value="Hypothetical protein af1432"/>
    <property type="match status" value="1"/>
</dbReference>
<comment type="caution">
    <text evidence="2">The sequence shown here is derived from an EMBL/GenBank/DDBJ whole genome shotgun (WGS) entry which is preliminary data.</text>
</comment>
<feature type="compositionally biased region" description="Basic and acidic residues" evidence="1">
    <location>
        <begin position="441"/>
        <end position="455"/>
    </location>
</feature>
<feature type="compositionally biased region" description="Basic and acidic residues" evidence="1">
    <location>
        <begin position="418"/>
        <end position="428"/>
    </location>
</feature>
<evidence type="ECO:0000313" key="3">
    <source>
        <dbReference type="Proteomes" id="UP000179129"/>
    </source>
</evidence>
<evidence type="ECO:0000256" key="1">
    <source>
        <dbReference type="SAM" id="MobiDB-lite"/>
    </source>
</evidence>
<organism evidence="2 3">
    <name type="scientific">Candidatus Glassbacteria bacterium RIFCSPLOWO2_12_FULL_58_11</name>
    <dbReference type="NCBI Taxonomy" id="1817867"/>
    <lineage>
        <taxon>Bacteria</taxon>
        <taxon>Candidatus Glassiibacteriota</taxon>
    </lineage>
</organism>
<evidence type="ECO:0000313" key="2">
    <source>
        <dbReference type="EMBL" id="OGG05946.1"/>
    </source>
</evidence>
<gene>
    <name evidence="2" type="ORF">A3F83_05100</name>
</gene>
<feature type="region of interest" description="Disordered" evidence="1">
    <location>
        <begin position="418"/>
        <end position="455"/>
    </location>
</feature>
<accession>A0A1F5Z0M3</accession>
<dbReference type="STRING" id="1817867.A3F83_05100"/>
<dbReference type="AlphaFoldDB" id="A0A1F5Z0M3"/>
<dbReference type="Proteomes" id="UP000179129">
    <property type="component" value="Unassembled WGS sequence"/>
</dbReference>
<sequence length="455" mass="51842">MNHEELFSAQAEIISLNGLNTILKFTNFHPLNTQSFREGLELSGDLKSDKGTILYPTGTEITWERINRLLKFREANPKMEFSIQIKRSDKLIQRIREEIRERMKHLLDLRRKNAVFRKLLEILNSKLDPLLEKSLEDSNITLALYKIRFTCEFAKSQRAFFIADHAMNVALFSVAIACTHKFESVLETSDEKLCQILKAGLFHNYGGVLDTDKILELPHAERPPSYWEACRKNFNFIQEANPGEEALAAITDLYNYQKGQRDIIAKDKERAISNILVVADSFLQREDGLFSEPNATKDIVDNLNVKATEKQYNNLTVQALTLGLDLSDIFDFYSELEHLIKKCPYDSAVPYPLTGLYSPTIFVCKKRVTKCPFLELSVRAVNLMQRLGDLPTGEYHRCKLLTPKLIKFYDEHYVEIKSSTSDKGKTEPEGNAPAAPAPAAAKKEAEPAKEKSAEK</sequence>
<proteinExistence type="predicted"/>
<dbReference type="EMBL" id="MFIX01000034">
    <property type="protein sequence ID" value="OGG05946.1"/>
    <property type="molecule type" value="Genomic_DNA"/>
</dbReference>
<name>A0A1F5Z0M3_9BACT</name>
<protein>
    <submittedName>
        <fullName evidence="2">Uncharacterized protein</fullName>
    </submittedName>
</protein>